<accession>A0A0M0JCC7</accession>
<feature type="compositionally biased region" description="Basic residues" evidence="1">
    <location>
        <begin position="288"/>
        <end position="301"/>
    </location>
</feature>
<feature type="region of interest" description="Disordered" evidence="1">
    <location>
        <begin position="278"/>
        <end position="315"/>
    </location>
</feature>
<organism evidence="2 3">
    <name type="scientific">Chrysochromulina tobinii</name>
    <dbReference type="NCBI Taxonomy" id="1460289"/>
    <lineage>
        <taxon>Eukaryota</taxon>
        <taxon>Haptista</taxon>
        <taxon>Haptophyta</taxon>
        <taxon>Prymnesiophyceae</taxon>
        <taxon>Prymnesiales</taxon>
        <taxon>Chrysochromulinaceae</taxon>
        <taxon>Chrysochromulina</taxon>
    </lineage>
</organism>
<dbReference type="EMBL" id="JWZX01003124">
    <property type="protein sequence ID" value="KOO24125.1"/>
    <property type="molecule type" value="Genomic_DNA"/>
</dbReference>
<feature type="compositionally biased region" description="Low complexity" evidence="1">
    <location>
        <begin position="278"/>
        <end position="287"/>
    </location>
</feature>
<sequence>MRRRRRCSSRSRRARARYAPRMMRASRAPCSGAPPSRRPSNNALGCAVALKVAPAEAAWQPLLWPRASRCFGTCRACATRPGACSRTTTSAHALMRSSNPARAAPRRSASTIASRTRRTSIVSMAFSSRIGGARGRTRRSRRRRRRSPRRSRLIGCLPRATCILAEGSLDSSVDGWCSARSCAGCLDARQAARRPSSAPFMTMEMRRTSRRRRLRTRVGTMKPWHRGRRAGSRSATARCSSACVVSSRERACTVPWSSGCRLTFPKAILRSFWCDTTTATGRSSSRTSSRRRSRPSARPRPPKASAPRPAHPRCGVSKAIGSWAAEWRARLTVRAGECSSRSRRSSSGCRPGRTPRRSRLCSGPCTTTRTRRTWWKPRWRRGLPVLAGSLWSEPSGVQMGTSS</sequence>
<dbReference type="AlphaFoldDB" id="A0A0M0JCC7"/>
<feature type="compositionally biased region" description="Basic residues" evidence="1">
    <location>
        <begin position="1"/>
        <end position="18"/>
    </location>
</feature>
<evidence type="ECO:0000313" key="2">
    <source>
        <dbReference type="EMBL" id="KOO24125.1"/>
    </source>
</evidence>
<protein>
    <submittedName>
        <fullName evidence="2">Uncharacterized protein</fullName>
    </submittedName>
</protein>
<dbReference type="Proteomes" id="UP000037460">
    <property type="component" value="Unassembled WGS sequence"/>
</dbReference>
<evidence type="ECO:0000256" key="1">
    <source>
        <dbReference type="SAM" id="MobiDB-lite"/>
    </source>
</evidence>
<feature type="region of interest" description="Disordered" evidence="1">
    <location>
        <begin position="1"/>
        <end position="39"/>
    </location>
</feature>
<name>A0A0M0JCC7_9EUKA</name>
<feature type="compositionally biased region" description="Low complexity" evidence="1">
    <location>
        <begin position="96"/>
        <end position="113"/>
    </location>
</feature>
<reference evidence="3" key="1">
    <citation type="journal article" date="2015" name="PLoS Genet.">
        <title>Genome Sequence and Transcriptome Analyses of Chrysochromulina tobin: Metabolic Tools for Enhanced Algal Fitness in the Prominent Order Prymnesiales (Haptophyceae).</title>
        <authorList>
            <person name="Hovde B.T."/>
            <person name="Deodato C.R."/>
            <person name="Hunsperger H.M."/>
            <person name="Ryken S.A."/>
            <person name="Yost W."/>
            <person name="Jha R.K."/>
            <person name="Patterson J."/>
            <person name="Monnat R.J. Jr."/>
            <person name="Barlow S.B."/>
            <person name="Starkenburg S.R."/>
            <person name="Cattolico R.A."/>
        </authorList>
    </citation>
    <scope>NUCLEOTIDE SEQUENCE</scope>
    <source>
        <strain evidence="3">CCMP291</strain>
    </source>
</reference>
<feature type="compositionally biased region" description="Basic residues" evidence="1">
    <location>
        <begin position="135"/>
        <end position="150"/>
    </location>
</feature>
<evidence type="ECO:0000313" key="3">
    <source>
        <dbReference type="Proteomes" id="UP000037460"/>
    </source>
</evidence>
<feature type="region of interest" description="Disordered" evidence="1">
    <location>
        <begin position="340"/>
        <end position="363"/>
    </location>
</feature>
<feature type="compositionally biased region" description="Low complexity" evidence="1">
    <location>
        <begin position="19"/>
        <end position="28"/>
    </location>
</feature>
<proteinExistence type="predicted"/>
<comment type="caution">
    <text evidence="2">The sequence shown here is derived from an EMBL/GenBank/DDBJ whole genome shotgun (WGS) entry which is preliminary data.</text>
</comment>
<feature type="region of interest" description="Disordered" evidence="1">
    <location>
        <begin position="94"/>
        <end position="113"/>
    </location>
</feature>
<feature type="region of interest" description="Disordered" evidence="1">
    <location>
        <begin position="130"/>
        <end position="150"/>
    </location>
</feature>
<keyword evidence="3" id="KW-1185">Reference proteome</keyword>
<gene>
    <name evidence="2" type="ORF">Ctob_004907</name>
</gene>